<organism evidence="1 2">
    <name type="scientific">Lojkania enalia</name>
    <dbReference type="NCBI Taxonomy" id="147567"/>
    <lineage>
        <taxon>Eukaryota</taxon>
        <taxon>Fungi</taxon>
        <taxon>Dikarya</taxon>
        <taxon>Ascomycota</taxon>
        <taxon>Pezizomycotina</taxon>
        <taxon>Dothideomycetes</taxon>
        <taxon>Pleosporomycetidae</taxon>
        <taxon>Pleosporales</taxon>
        <taxon>Pleosporales incertae sedis</taxon>
        <taxon>Lojkania</taxon>
    </lineage>
</organism>
<dbReference type="Proteomes" id="UP000800093">
    <property type="component" value="Unassembled WGS sequence"/>
</dbReference>
<evidence type="ECO:0000313" key="1">
    <source>
        <dbReference type="EMBL" id="KAF2261525.1"/>
    </source>
</evidence>
<protein>
    <submittedName>
        <fullName evidence="1">Uncharacterized protein</fullName>
    </submittedName>
</protein>
<name>A0A9P4MXM9_9PLEO</name>
<gene>
    <name evidence="1" type="ORF">CC78DRAFT_349578</name>
</gene>
<dbReference type="EMBL" id="ML986656">
    <property type="protein sequence ID" value="KAF2261525.1"/>
    <property type="molecule type" value="Genomic_DNA"/>
</dbReference>
<keyword evidence="2" id="KW-1185">Reference proteome</keyword>
<accession>A0A9P4MXM9</accession>
<comment type="caution">
    <text evidence="1">The sequence shown here is derived from an EMBL/GenBank/DDBJ whole genome shotgun (WGS) entry which is preliminary data.</text>
</comment>
<proteinExistence type="predicted"/>
<evidence type="ECO:0000313" key="2">
    <source>
        <dbReference type="Proteomes" id="UP000800093"/>
    </source>
</evidence>
<dbReference type="AlphaFoldDB" id="A0A9P4MXM9"/>
<reference evidence="2" key="1">
    <citation type="journal article" date="2020" name="Stud. Mycol.">
        <title>101 Dothideomycetes genomes: A test case for predicting lifestyles and emergence of pathogens.</title>
        <authorList>
            <person name="Haridas S."/>
            <person name="Albert R."/>
            <person name="Binder M."/>
            <person name="Bloem J."/>
            <person name="LaButti K."/>
            <person name="Salamov A."/>
            <person name="Andreopoulos B."/>
            <person name="Baker S."/>
            <person name="Barry K."/>
            <person name="Bills G."/>
            <person name="Bluhm B."/>
            <person name="Cannon C."/>
            <person name="Castanera R."/>
            <person name="Culley D."/>
            <person name="Daum C."/>
            <person name="Ezra D."/>
            <person name="Gonzalez J."/>
            <person name="Henrissat B."/>
            <person name="Kuo A."/>
            <person name="Liang C."/>
            <person name="Lipzen A."/>
            <person name="Lutzoni F."/>
            <person name="Magnuson J."/>
            <person name="Mondo S."/>
            <person name="Nolan M."/>
            <person name="Ohm R."/>
            <person name="Pangilinan J."/>
            <person name="Park H.-J."/>
            <person name="Ramirez L."/>
            <person name="Alfaro M."/>
            <person name="Sun H."/>
            <person name="Tritt A."/>
            <person name="Yoshinaga Y."/>
            <person name="Zwiers L.-H."/>
            <person name="Turgeon B."/>
            <person name="Goodwin S."/>
            <person name="Spatafora J."/>
            <person name="Crous P."/>
            <person name="Grigoriev I."/>
        </authorList>
    </citation>
    <scope>NUCLEOTIDE SEQUENCE [LARGE SCALE GENOMIC DNA]</scope>
    <source>
        <strain evidence="2">CBS 304.66</strain>
    </source>
</reference>
<sequence>MRVPQMDVRLLRKKHGLVTAPHLGLAPARSPSLRRTQAIPSSRRYIEGPGPSVLFRAPFATCALRPVPQISPVPFPRAFYLFVSRPAAPPSFPAVARQSAHRRFERWPPLCYILVSSDSHYT</sequence>